<comment type="similarity">
    <text evidence="3 9 10">Belongs to the chaperonin (HSP60) family.</text>
</comment>
<dbReference type="PANTHER" id="PTHR45633">
    <property type="entry name" value="60 KDA HEAT SHOCK PROTEIN, MITOCHONDRIAL"/>
    <property type="match status" value="1"/>
</dbReference>
<comment type="caution">
    <text evidence="13">The sequence shown here is derived from an EMBL/GenBank/DDBJ whole genome shotgun (WGS) entry which is preliminary data.</text>
</comment>
<dbReference type="Gene3D" id="3.50.7.10">
    <property type="entry name" value="GroEL"/>
    <property type="match status" value="1"/>
</dbReference>
<dbReference type="GO" id="GO:0005524">
    <property type="term" value="F:ATP binding"/>
    <property type="evidence" value="ECO:0007669"/>
    <property type="project" value="UniProtKB-UniRule"/>
</dbReference>
<dbReference type="FunFam" id="3.50.7.10:FF:000001">
    <property type="entry name" value="60 kDa chaperonin"/>
    <property type="match status" value="1"/>
</dbReference>
<dbReference type="EC" id="5.6.1.7" evidence="9"/>
<accession>A0A939HHF8</accession>
<proteinExistence type="inferred from homology"/>
<dbReference type="Pfam" id="PF00118">
    <property type="entry name" value="Cpn60_TCP1"/>
    <property type="match status" value="1"/>
</dbReference>
<comment type="subcellular location">
    <subcellularLocation>
        <location evidence="2">Cell surface</location>
    </subcellularLocation>
    <subcellularLocation>
        <location evidence="9">Cytoplasm</location>
    </subcellularLocation>
    <subcellularLocation>
        <location evidence="8">Secreted</location>
        <location evidence="8">Capsule</location>
    </subcellularLocation>
    <subcellularLocation>
        <location evidence="1">Secreted</location>
        <location evidence="1">Cell wall</location>
    </subcellularLocation>
</comment>
<keyword evidence="6 9" id="KW-0143">Chaperone</keyword>
<evidence type="ECO:0000256" key="12">
    <source>
        <dbReference type="SAM" id="MobiDB-lite"/>
    </source>
</evidence>
<dbReference type="GO" id="GO:0016853">
    <property type="term" value="F:isomerase activity"/>
    <property type="evidence" value="ECO:0007669"/>
    <property type="project" value="UniProtKB-KW"/>
</dbReference>
<evidence type="ECO:0000256" key="4">
    <source>
        <dbReference type="ARBA" id="ARBA00022741"/>
    </source>
</evidence>
<dbReference type="NCBIfam" id="TIGR02348">
    <property type="entry name" value="GroEL"/>
    <property type="match status" value="1"/>
</dbReference>
<sequence>MAKIIAFDEEARRGLERGLNTLADAVKVTLGPRGRNVVLEKKWGAPTITNDGVSIAKEIELDDPFEKIGAELVKEVAKKTDDVAGDGTTTATVLAQALVKEGLRNVAAGADPLSLKRGIEKATEAVIRELLASAKEIETKEEIAATASISAGDTEIGNLIAEALDKVGKEGVITVEESNTFGLELELTEGMRFDKGYISAYFVTDAERQETVLEDPYILIVNSKISNVKELVTVLEKVMQSNKPLLIIAEDIEGEALATLIVNKIRGTFKSVAVKAPGFGDRRKAQLADIAILTGGQVISSEVGLNLENATLELLGTARKVVVTKDETTIVEGAGDAEQIAGRVAQIRAEIENSDSDYDREKLQERLAKLAGGVAVIKAGAATEVELKERKHRIEDAVRNAKAAVEEGIVAGGGVALIQAGAKAFANLNLNGDEATGANIVKVAIDAPLKQIAFNAGLEPGVVADKVRGLPAGHGLNAATGVYEDLLAAGVNDPVKVTRSALQNAASIAGLFLTTEAVVADKPEKSSPAGGDDMGGMGGMGGF</sequence>
<dbReference type="NCBIfam" id="NF000592">
    <property type="entry name" value="PRK00013.1"/>
    <property type="match status" value="1"/>
</dbReference>
<feature type="binding site" evidence="9">
    <location>
        <begin position="86"/>
        <end position="90"/>
    </location>
    <ligand>
        <name>ATP</name>
        <dbReference type="ChEBI" id="CHEBI:30616"/>
    </ligand>
</feature>
<evidence type="ECO:0000256" key="9">
    <source>
        <dbReference type="HAMAP-Rule" id="MF_00600"/>
    </source>
</evidence>
<organism evidence="13 14">
    <name type="scientific">Arthrobacter cavernae</name>
    <dbReference type="NCBI Taxonomy" id="2817681"/>
    <lineage>
        <taxon>Bacteria</taxon>
        <taxon>Bacillati</taxon>
        <taxon>Actinomycetota</taxon>
        <taxon>Actinomycetes</taxon>
        <taxon>Micrococcales</taxon>
        <taxon>Micrococcaceae</taxon>
        <taxon>Arthrobacter</taxon>
    </lineage>
</organism>
<dbReference type="RefSeq" id="WP_207615348.1">
    <property type="nucleotide sequence ID" value="NZ_JAFNLL010000010.1"/>
</dbReference>
<evidence type="ECO:0000256" key="11">
    <source>
        <dbReference type="RuleBase" id="RU000419"/>
    </source>
</evidence>
<comment type="function">
    <text evidence="9 11">Together with its co-chaperonin GroES, plays an essential role in assisting protein folding. The GroEL-GroES system forms a nano-cage that allows encapsulation of the non-native substrate proteins and provides a physical environment optimized to promote and accelerate protein folding.</text>
</comment>
<dbReference type="NCBIfam" id="NF009489">
    <property type="entry name" value="PRK12851.1"/>
    <property type="match status" value="1"/>
</dbReference>
<evidence type="ECO:0000256" key="3">
    <source>
        <dbReference type="ARBA" id="ARBA00006607"/>
    </source>
</evidence>
<feature type="compositionally biased region" description="Gly residues" evidence="12">
    <location>
        <begin position="532"/>
        <end position="543"/>
    </location>
</feature>
<feature type="binding site" evidence="9">
    <location>
        <position position="493"/>
    </location>
    <ligand>
        <name>ATP</name>
        <dbReference type="ChEBI" id="CHEBI:30616"/>
    </ligand>
</feature>
<evidence type="ECO:0000256" key="10">
    <source>
        <dbReference type="RuleBase" id="RU000418"/>
    </source>
</evidence>
<dbReference type="GO" id="GO:0051082">
    <property type="term" value="F:unfolded protein binding"/>
    <property type="evidence" value="ECO:0007669"/>
    <property type="project" value="UniProtKB-UniRule"/>
</dbReference>
<keyword evidence="9" id="KW-0963">Cytoplasm</keyword>
<keyword evidence="4 9" id="KW-0547">Nucleotide-binding</keyword>
<feature type="region of interest" description="Disordered" evidence="12">
    <location>
        <begin position="523"/>
        <end position="543"/>
    </location>
</feature>
<dbReference type="AlphaFoldDB" id="A0A939HHF8"/>
<dbReference type="GO" id="GO:0005737">
    <property type="term" value="C:cytoplasm"/>
    <property type="evidence" value="ECO:0007669"/>
    <property type="project" value="UniProtKB-SubCell"/>
</dbReference>
<dbReference type="InterPro" id="IPR018370">
    <property type="entry name" value="Chaperonin_Cpn60_CS"/>
</dbReference>
<comment type="caution">
    <text evidence="9">Lacks conserved residue(s) required for the propagation of feature annotation.</text>
</comment>
<dbReference type="Gene3D" id="1.10.560.10">
    <property type="entry name" value="GroEL-like equatorial domain"/>
    <property type="match status" value="1"/>
</dbReference>
<keyword evidence="7 9" id="KW-0413">Isomerase</keyword>
<dbReference type="GO" id="GO:0042026">
    <property type="term" value="P:protein refolding"/>
    <property type="evidence" value="ECO:0007669"/>
    <property type="project" value="UniProtKB-UniRule"/>
</dbReference>
<dbReference type="SUPFAM" id="SSF54849">
    <property type="entry name" value="GroEL-intermediate domain like"/>
    <property type="match status" value="1"/>
</dbReference>
<dbReference type="SUPFAM" id="SSF52029">
    <property type="entry name" value="GroEL apical domain-like"/>
    <property type="match status" value="1"/>
</dbReference>
<dbReference type="GO" id="GO:0009986">
    <property type="term" value="C:cell surface"/>
    <property type="evidence" value="ECO:0007669"/>
    <property type="project" value="UniProtKB-SubCell"/>
</dbReference>
<dbReference type="Proteomes" id="UP000664164">
    <property type="component" value="Unassembled WGS sequence"/>
</dbReference>
<keyword evidence="5 9" id="KW-0067">ATP-binding</keyword>
<evidence type="ECO:0000256" key="1">
    <source>
        <dbReference type="ARBA" id="ARBA00004191"/>
    </source>
</evidence>
<dbReference type="GO" id="GO:0042603">
    <property type="term" value="C:capsule"/>
    <property type="evidence" value="ECO:0007669"/>
    <property type="project" value="UniProtKB-SubCell"/>
</dbReference>
<dbReference type="Gene3D" id="3.30.260.10">
    <property type="entry name" value="TCP-1-like chaperonin intermediate domain"/>
    <property type="match status" value="1"/>
</dbReference>
<dbReference type="PRINTS" id="PR00298">
    <property type="entry name" value="CHAPERONIN60"/>
</dbReference>
<protein>
    <recommendedName>
        <fullName evidence="9">Chaperonin GroEL</fullName>
        <ecNumber evidence="9">5.6.1.7</ecNumber>
    </recommendedName>
    <alternativeName>
        <fullName evidence="9">60 kDa chaperonin</fullName>
    </alternativeName>
    <alternativeName>
        <fullName evidence="9">Chaperonin-60</fullName>
        <shortName evidence="9">Cpn60</shortName>
    </alternativeName>
</protein>
<dbReference type="CDD" id="cd03344">
    <property type="entry name" value="GroEL"/>
    <property type="match status" value="1"/>
</dbReference>
<feature type="binding site" evidence="9">
    <location>
        <begin position="477"/>
        <end position="479"/>
    </location>
    <ligand>
        <name>ATP</name>
        <dbReference type="ChEBI" id="CHEBI:30616"/>
    </ligand>
</feature>
<dbReference type="HAMAP" id="MF_00600">
    <property type="entry name" value="CH60"/>
    <property type="match status" value="1"/>
</dbReference>
<feature type="binding site" evidence="9">
    <location>
        <begin position="29"/>
        <end position="32"/>
    </location>
    <ligand>
        <name>ATP</name>
        <dbReference type="ChEBI" id="CHEBI:30616"/>
    </ligand>
</feature>
<dbReference type="InterPro" id="IPR002423">
    <property type="entry name" value="Cpn60/GroEL/TCP-1"/>
</dbReference>
<dbReference type="GO" id="GO:0009408">
    <property type="term" value="P:response to heat"/>
    <property type="evidence" value="ECO:0007669"/>
    <property type="project" value="UniProtKB-ARBA"/>
</dbReference>
<evidence type="ECO:0000256" key="6">
    <source>
        <dbReference type="ARBA" id="ARBA00023186"/>
    </source>
</evidence>
<dbReference type="InterPro" id="IPR027413">
    <property type="entry name" value="GROEL-like_equatorial_sf"/>
</dbReference>
<dbReference type="InterPro" id="IPR027409">
    <property type="entry name" value="GroEL-like_apical_dom_sf"/>
</dbReference>
<dbReference type="InterPro" id="IPR027410">
    <property type="entry name" value="TCP-1-like_intermed_sf"/>
</dbReference>
<evidence type="ECO:0000256" key="8">
    <source>
        <dbReference type="ARBA" id="ARBA00025702"/>
    </source>
</evidence>
<evidence type="ECO:0000256" key="2">
    <source>
        <dbReference type="ARBA" id="ARBA00004241"/>
    </source>
</evidence>
<dbReference type="GO" id="GO:0140662">
    <property type="term" value="F:ATP-dependent protein folding chaperone"/>
    <property type="evidence" value="ECO:0007669"/>
    <property type="project" value="InterPro"/>
</dbReference>
<dbReference type="InterPro" id="IPR001844">
    <property type="entry name" value="Cpn60/GroEL"/>
</dbReference>
<evidence type="ECO:0000256" key="5">
    <source>
        <dbReference type="ARBA" id="ARBA00022840"/>
    </source>
</evidence>
<comment type="subunit">
    <text evidence="9 11">Forms a cylinder of 14 subunits composed of two heptameric rings stacked back-to-back. Interacts with the co-chaperonin GroES.</text>
</comment>
<evidence type="ECO:0000256" key="7">
    <source>
        <dbReference type="ARBA" id="ARBA00023235"/>
    </source>
</evidence>
<dbReference type="NCBIfam" id="NF009487">
    <property type="entry name" value="PRK12849.1"/>
    <property type="match status" value="1"/>
</dbReference>
<gene>
    <name evidence="9 13" type="primary">groL</name>
    <name evidence="9" type="synonym">groEL</name>
    <name evidence="13" type="ORF">J1902_06025</name>
</gene>
<feature type="binding site" evidence="9">
    <location>
        <position position="413"/>
    </location>
    <ligand>
        <name>ATP</name>
        <dbReference type="ChEBI" id="CHEBI:30616"/>
    </ligand>
</feature>
<keyword evidence="14" id="KW-1185">Reference proteome</keyword>
<reference evidence="13" key="1">
    <citation type="submission" date="2021-03" db="EMBL/GenBank/DDBJ databases">
        <title>A new species, PO-11, isolated from a karst cave deposit.</title>
        <authorList>
            <person name="Zhaoxiaoyong W."/>
        </authorList>
    </citation>
    <scope>NUCLEOTIDE SEQUENCE</scope>
    <source>
        <strain evidence="13">PO-11</strain>
    </source>
</reference>
<dbReference type="EMBL" id="JAFNLL010000010">
    <property type="protein sequence ID" value="MBO1267545.1"/>
    <property type="molecule type" value="Genomic_DNA"/>
</dbReference>
<dbReference type="NCBIfam" id="NF009488">
    <property type="entry name" value="PRK12850.1"/>
    <property type="match status" value="1"/>
</dbReference>
<dbReference type="PROSITE" id="PS00296">
    <property type="entry name" value="CHAPERONINS_CPN60"/>
    <property type="match status" value="1"/>
</dbReference>
<dbReference type="SUPFAM" id="SSF48592">
    <property type="entry name" value="GroEL equatorial domain-like"/>
    <property type="match status" value="1"/>
</dbReference>
<name>A0A939HHF8_9MICC</name>
<evidence type="ECO:0000313" key="13">
    <source>
        <dbReference type="EMBL" id="MBO1267545.1"/>
    </source>
</evidence>
<evidence type="ECO:0000313" key="14">
    <source>
        <dbReference type="Proteomes" id="UP000664164"/>
    </source>
</evidence>